<dbReference type="EMBL" id="UXUI01007967">
    <property type="protein sequence ID" value="VDD90047.1"/>
    <property type="molecule type" value="Genomic_DNA"/>
</dbReference>
<evidence type="ECO:0000313" key="3">
    <source>
        <dbReference type="WBParaSite" id="EVEC_0000514501-mRNA-1"/>
    </source>
</evidence>
<organism evidence="3">
    <name type="scientific">Enterobius vermicularis</name>
    <name type="common">Human pinworm</name>
    <dbReference type="NCBI Taxonomy" id="51028"/>
    <lineage>
        <taxon>Eukaryota</taxon>
        <taxon>Metazoa</taxon>
        <taxon>Ecdysozoa</taxon>
        <taxon>Nematoda</taxon>
        <taxon>Chromadorea</taxon>
        <taxon>Rhabditida</taxon>
        <taxon>Spirurina</taxon>
        <taxon>Oxyuridomorpha</taxon>
        <taxon>Oxyuroidea</taxon>
        <taxon>Oxyuridae</taxon>
        <taxon>Enterobius</taxon>
    </lineage>
</organism>
<reference evidence="1 2" key="2">
    <citation type="submission" date="2018-10" db="EMBL/GenBank/DDBJ databases">
        <authorList>
            <consortium name="Pathogen Informatics"/>
        </authorList>
    </citation>
    <scope>NUCLEOTIDE SEQUENCE [LARGE SCALE GENOMIC DNA]</scope>
</reference>
<evidence type="ECO:0000313" key="2">
    <source>
        <dbReference type="Proteomes" id="UP000274131"/>
    </source>
</evidence>
<gene>
    <name evidence="1" type="ORF">EVEC_LOCUS4798</name>
</gene>
<dbReference type="AlphaFoldDB" id="A0A0N4V4P8"/>
<accession>A0A0N4V4P8</accession>
<protein>
    <submittedName>
        <fullName evidence="1 3">Uncharacterized protein</fullName>
    </submittedName>
</protein>
<name>A0A0N4V4P8_ENTVE</name>
<dbReference type="Proteomes" id="UP000274131">
    <property type="component" value="Unassembled WGS sequence"/>
</dbReference>
<dbReference type="WBParaSite" id="EVEC_0000514501-mRNA-1">
    <property type="protein sequence ID" value="EVEC_0000514501-mRNA-1"/>
    <property type="gene ID" value="EVEC_0000514501"/>
</dbReference>
<sequence>MWIIARNNSIPSQNLPALLFIVVSEEIRLSELHCSSDVSPEQLSLHPLSMRLGVNAQNKLQAPFFSGTFERMASDDIVHCNGKEQADSDSALGQL</sequence>
<reference evidence="3" key="1">
    <citation type="submission" date="2017-02" db="UniProtKB">
        <authorList>
            <consortium name="WormBaseParasite"/>
        </authorList>
    </citation>
    <scope>IDENTIFICATION</scope>
</reference>
<evidence type="ECO:0000313" key="1">
    <source>
        <dbReference type="EMBL" id="VDD90047.1"/>
    </source>
</evidence>
<keyword evidence="2" id="KW-1185">Reference proteome</keyword>
<proteinExistence type="predicted"/>